<dbReference type="AlphaFoldDB" id="A0A1S2MCN4"/>
<comment type="caution">
    <text evidence="2">The sequence shown here is derived from an EMBL/GenBank/DDBJ whole genome shotgun (WGS) entry which is preliminary data.</text>
</comment>
<feature type="region of interest" description="Disordered" evidence="1">
    <location>
        <begin position="30"/>
        <end position="94"/>
    </location>
</feature>
<name>A0A1S2MCN4_9BACI</name>
<organism evidence="2 3">
    <name type="scientific">Anaerobacillus alkalidiazotrophicus</name>
    <dbReference type="NCBI Taxonomy" id="472963"/>
    <lineage>
        <taxon>Bacteria</taxon>
        <taxon>Bacillati</taxon>
        <taxon>Bacillota</taxon>
        <taxon>Bacilli</taxon>
        <taxon>Bacillales</taxon>
        <taxon>Bacillaceae</taxon>
        <taxon>Anaerobacillus</taxon>
    </lineage>
</organism>
<dbReference type="STRING" id="472963.BKP45_06000"/>
<evidence type="ECO:0000313" key="2">
    <source>
        <dbReference type="EMBL" id="OIJ22508.1"/>
    </source>
</evidence>
<gene>
    <name evidence="2" type="ORF">BKP45_06000</name>
</gene>
<evidence type="ECO:0008006" key="4">
    <source>
        <dbReference type="Google" id="ProtNLM"/>
    </source>
</evidence>
<dbReference type="Proteomes" id="UP000180057">
    <property type="component" value="Unassembled WGS sequence"/>
</dbReference>
<accession>A0A1S2MCN4</accession>
<sequence length="165" mass="18474">MYPPYAQTVDYQYQPDNYYQGYNERLFGQWFPSPGGHLGPPPGPPPGPPHGQPSGPPFGPPPGPPVGPQPPWTPPGPTPDVGPPTSPPPSYIPTQAQQVGTFAVDPGGIRGCLFRYTYIWLRNRQQFWYYPTFVGRRSVSGYRWTGFRWVYFGVSLREITSFQCV</sequence>
<evidence type="ECO:0000313" key="3">
    <source>
        <dbReference type="Proteomes" id="UP000180057"/>
    </source>
</evidence>
<proteinExistence type="predicted"/>
<keyword evidence="3" id="KW-1185">Reference proteome</keyword>
<dbReference type="EMBL" id="MLQS01000001">
    <property type="protein sequence ID" value="OIJ22508.1"/>
    <property type="molecule type" value="Genomic_DNA"/>
</dbReference>
<protein>
    <recommendedName>
        <fullName evidence="4">Transporter</fullName>
    </recommendedName>
</protein>
<evidence type="ECO:0000256" key="1">
    <source>
        <dbReference type="SAM" id="MobiDB-lite"/>
    </source>
</evidence>
<reference evidence="2 3" key="1">
    <citation type="submission" date="2016-10" db="EMBL/GenBank/DDBJ databases">
        <title>Draft genome sequences of four alkaliphilic bacteria belonging to the Anaerobacillus genus.</title>
        <authorList>
            <person name="Bassil N.M."/>
            <person name="Lloyd J.R."/>
        </authorList>
    </citation>
    <scope>NUCLEOTIDE SEQUENCE [LARGE SCALE GENOMIC DNA]</scope>
    <source>
        <strain evidence="2 3">DSM 22531</strain>
    </source>
</reference>
<feature type="compositionally biased region" description="Pro residues" evidence="1">
    <location>
        <begin position="39"/>
        <end position="91"/>
    </location>
</feature>